<reference evidence="2 3" key="1">
    <citation type="submission" date="2014-02" db="EMBL/GenBank/DDBJ databases">
        <authorList>
            <person name="Genoscope - CEA"/>
        </authorList>
    </citation>
    <scope>NUCLEOTIDE SEQUENCE [LARGE SCALE GENOMIC DNA]</scope>
    <source>
        <strain evidence="2 3">PCC 8005</strain>
    </source>
</reference>
<protein>
    <submittedName>
        <fullName evidence="2">Uncharacterized protein</fullName>
    </submittedName>
</protein>
<sequence>MKDSTETLLMFAELLEAEPPILPPDALEPAKELAANLQNLSEADINQASDLIIDWMARFPQAQNHLEKARRQRTRKEANETRKQADELEEDSPGEIQYTIPNFQIIEEMETRVIITPTPNSPQISLFIYVRESLSQWIQKK</sequence>
<organism evidence="2 3">
    <name type="scientific">Limnospira indica PCC 8005</name>
    <dbReference type="NCBI Taxonomy" id="376219"/>
    <lineage>
        <taxon>Bacteria</taxon>
        <taxon>Bacillati</taxon>
        <taxon>Cyanobacteriota</taxon>
        <taxon>Cyanophyceae</taxon>
        <taxon>Oscillatoriophycideae</taxon>
        <taxon>Oscillatoriales</taxon>
        <taxon>Sirenicapillariaceae</taxon>
        <taxon>Limnospira</taxon>
    </lineage>
</organism>
<proteinExistence type="predicted"/>
<feature type="compositionally biased region" description="Basic and acidic residues" evidence="1">
    <location>
        <begin position="65"/>
        <end position="86"/>
    </location>
</feature>
<accession>A0A9P1NZ24</accession>
<evidence type="ECO:0000313" key="2">
    <source>
        <dbReference type="EMBL" id="CDM95451.1"/>
    </source>
</evidence>
<gene>
    <name evidence="2" type="ORF">ARTHRO_30720</name>
</gene>
<evidence type="ECO:0000313" key="3">
    <source>
        <dbReference type="Proteomes" id="UP000032946"/>
    </source>
</evidence>
<dbReference type="RefSeq" id="WP_008051209.1">
    <property type="nucleotide sequence ID" value="NZ_FO818640.1"/>
</dbReference>
<dbReference type="Proteomes" id="UP000032946">
    <property type="component" value="Chromosome"/>
</dbReference>
<evidence type="ECO:0000256" key="1">
    <source>
        <dbReference type="SAM" id="MobiDB-lite"/>
    </source>
</evidence>
<name>A0A9P1NZ24_9CYAN</name>
<dbReference type="AlphaFoldDB" id="A0A9P1NZ24"/>
<feature type="region of interest" description="Disordered" evidence="1">
    <location>
        <begin position="64"/>
        <end position="96"/>
    </location>
</feature>
<keyword evidence="3" id="KW-1185">Reference proteome</keyword>
<dbReference type="EMBL" id="FO818640">
    <property type="protein sequence ID" value="CDM95451.1"/>
    <property type="molecule type" value="Genomic_DNA"/>
</dbReference>